<keyword evidence="8" id="KW-0408">Iron</keyword>
<keyword evidence="6" id="KW-0804">Transcription</keyword>
<gene>
    <name evidence="9" type="ORF">DES52_105146</name>
</gene>
<evidence type="ECO:0000313" key="10">
    <source>
        <dbReference type="Proteomes" id="UP000248326"/>
    </source>
</evidence>
<dbReference type="GO" id="GO:0008270">
    <property type="term" value="F:zinc ion binding"/>
    <property type="evidence" value="ECO:0007669"/>
    <property type="project" value="TreeGrafter"/>
</dbReference>
<evidence type="ECO:0000256" key="7">
    <source>
        <dbReference type="PIRSR" id="PIRSR602481-1"/>
    </source>
</evidence>
<dbReference type="GO" id="GO:1900376">
    <property type="term" value="P:regulation of secondary metabolite biosynthetic process"/>
    <property type="evidence" value="ECO:0007669"/>
    <property type="project" value="TreeGrafter"/>
</dbReference>
<dbReference type="OrthoDB" id="8659436at2"/>
<feature type="binding site" evidence="8">
    <location>
        <position position="75"/>
    </location>
    <ligand>
        <name>Fe cation</name>
        <dbReference type="ChEBI" id="CHEBI:24875"/>
    </ligand>
</feature>
<comment type="cofactor">
    <cofactor evidence="8">
        <name>Mn(2+)</name>
        <dbReference type="ChEBI" id="CHEBI:29035"/>
    </cofactor>
    <cofactor evidence="8">
        <name>Fe(2+)</name>
        <dbReference type="ChEBI" id="CHEBI:29033"/>
    </cofactor>
    <text evidence="8">Binds 1 Mn(2+) or Fe(2+) ion per subunit.</text>
</comment>
<dbReference type="Pfam" id="PF01475">
    <property type="entry name" value="FUR"/>
    <property type="match status" value="1"/>
</dbReference>
<evidence type="ECO:0000256" key="6">
    <source>
        <dbReference type="ARBA" id="ARBA00023163"/>
    </source>
</evidence>
<comment type="caution">
    <text evidence="9">The sequence shown here is derived from an EMBL/GenBank/DDBJ whole genome shotgun (WGS) entry which is preliminary data.</text>
</comment>
<accession>A0A318SCB4</accession>
<dbReference type="RefSeq" id="WP_110886282.1">
    <property type="nucleotide sequence ID" value="NZ_QJSX01000005.1"/>
</dbReference>
<evidence type="ECO:0000313" key="9">
    <source>
        <dbReference type="EMBL" id="PYE54508.1"/>
    </source>
</evidence>
<feature type="binding site" evidence="7">
    <location>
        <position position="84"/>
    </location>
    <ligand>
        <name>Zn(2+)</name>
        <dbReference type="ChEBI" id="CHEBI:29105"/>
    </ligand>
</feature>
<dbReference type="GO" id="GO:0045892">
    <property type="term" value="P:negative regulation of DNA-templated transcription"/>
    <property type="evidence" value="ECO:0007669"/>
    <property type="project" value="TreeGrafter"/>
</dbReference>
<dbReference type="CDD" id="cd07153">
    <property type="entry name" value="Fur_like"/>
    <property type="match status" value="1"/>
</dbReference>
<keyword evidence="4" id="KW-0805">Transcription regulation</keyword>
<organism evidence="9 10">
    <name type="scientific">Deinococcus yavapaiensis KR-236</name>
    <dbReference type="NCBI Taxonomy" id="694435"/>
    <lineage>
        <taxon>Bacteria</taxon>
        <taxon>Thermotogati</taxon>
        <taxon>Deinococcota</taxon>
        <taxon>Deinococci</taxon>
        <taxon>Deinococcales</taxon>
        <taxon>Deinococcaceae</taxon>
        <taxon>Deinococcus</taxon>
    </lineage>
</organism>
<protein>
    <submittedName>
        <fullName evidence="9">Fur family ferric uptake transcriptional regulator</fullName>
    </submittedName>
</protein>
<dbReference type="InterPro" id="IPR043135">
    <property type="entry name" value="Fur_C"/>
</dbReference>
<feature type="binding site" evidence="7">
    <location>
        <position position="123"/>
    </location>
    <ligand>
        <name>Zn(2+)</name>
        <dbReference type="ChEBI" id="CHEBI:29105"/>
    </ligand>
</feature>
<keyword evidence="7" id="KW-0479">Metal-binding</keyword>
<dbReference type="SUPFAM" id="SSF46785">
    <property type="entry name" value="Winged helix' DNA-binding domain"/>
    <property type="match status" value="1"/>
</dbReference>
<dbReference type="PANTHER" id="PTHR33202">
    <property type="entry name" value="ZINC UPTAKE REGULATION PROTEIN"/>
    <property type="match status" value="1"/>
</dbReference>
<dbReference type="Gene3D" id="1.10.10.10">
    <property type="entry name" value="Winged helix-like DNA-binding domain superfamily/Winged helix DNA-binding domain"/>
    <property type="match status" value="1"/>
</dbReference>
<feature type="binding site" evidence="7">
    <location>
        <position position="81"/>
    </location>
    <ligand>
        <name>Zn(2+)</name>
        <dbReference type="ChEBI" id="CHEBI:29105"/>
    </ligand>
</feature>
<proteinExistence type="inferred from homology"/>
<feature type="binding site" evidence="7">
    <location>
        <position position="120"/>
    </location>
    <ligand>
        <name>Zn(2+)</name>
        <dbReference type="ChEBI" id="CHEBI:29105"/>
    </ligand>
</feature>
<evidence type="ECO:0000256" key="2">
    <source>
        <dbReference type="ARBA" id="ARBA00022491"/>
    </source>
</evidence>
<keyword evidence="3 7" id="KW-0862">Zinc</keyword>
<name>A0A318SCB4_9DEIO</name>
<dbReference type="Proteomes" id="UP000248326">
    <property type="component" value="Unassembled WGS sequence"/>
</dbReference>
<feature type="binding site" evidence="8">
    <location>
        <position position="112"/>
    </location>
    <ligand>
        <name>Fe cation</name>
        <dbReference type="ChEBI" id="CHEBI:24875"/>
    </ligand>
</feature>
<reference evidence="9 10" key="1">
    <citation type="submission" date="2018-06" db="EMBL/GenBank/DDBJ databases">
        <title>Genomic Encyclopedia of Type Strains, Phase IV (KMG-IV): sequencing the most valuable type-strain genomes for metagenomic binning, comparative biology and taxonomic classification.</title>
        <authorList>
            <person name="Goeker M."/>
        </authorList>
    </citation>
    <scope>NUCLEOTIDE SEQUENCE [LARGE SCALE GENOMIC DNA]</scope>
    <source>
        <strain evidence="9 10">DSM 18048</strain>
    </source>
</reference>
<evidence type="ECO:0000256" key="1">
    <source>
        <dbReference type="ARBA" id="ARBA00007957"/>
    </source>
</evidence>
<dbReference type="InterPro" id="IPR036388">
    <property type="entry name" value="WH-like_DNA-bd_sf"/>
</dbReference>
<comment type="cofactor">
    <cofactor evidence="7">
        <name>Zn(2+)</name>
        <dbReference type="ChEBI" id="CHEBI:29105"/>
    </cofactor>
    <text evidence="7">Binds 1 zinc ion per subunit.</text>
</comment>
<dbReference type="AlphaFoldDB" id="A0A318SCB4"/>
<evidence type="ECO:0000256" key="5">
    <source>
        <dbReference type="ARBA" id="ARBA00023125"/>
    </source>
</evidence>
<keyword evidence="10" id="KW-1185">Reference proteome</keyword>
<dbReference type="PANTHER" id="PTHR33202:SF22">
    <property type="entry name" value="HYDROGEN PEROXIDE SENSITIVE REPRESSOR"/>
    <property type="match status" value="1"/>
</dbReference>
<keyword evidence="2" id="KW-0678">Repressor</keyword>
<comment type="similarity">
    <text evidence="1">Belongs to the Fur family.</text>
</comment>
<evidence type="ECO:0000256" key="3">
    <source>
        <dbReference type="ARBA" id="ARBA00022833"/>
    </source>
</evidence>
<dbReference type="InterPro" id="IPR002481">
    <property type="entry name" value="FUR"/>
</dbReference>
<sequence>MIQRNTRQRDTILAVLERAEGPLSAPELLCRAQQDLPGLGIATVYRTLKLLTEDGRVRSVNLDGESLFERADLPHHHHFACRVCGKVFDLDVCPLALPQGLAVPPGYLVEGHEVTLYGVCPGCSA</sequence>
<evidence type="ECO:0000256" key="4">
    <source>
        <dbReference type="ARBA" id="ARBA00023015"/>
    </source>
</evidence>
<dbReference type="GO" id="GO:0003700">
    <property type="term" value="F:DNA-binding transcription factor activity"/>
    <property type="evidence" value="ECO:0007669"/>
    <property type="project" value="InterPro"/>
</dbReference>
<dbReference type="EMBL" id="QJSX01000005">
    <property type="protein sequence ID" value="PYE54508.1"/>
    <property type="molecule type" value="Genomic_DNA"/>
</dbReference>
<dbReference type="InterPro" id="IPR036390">
    <property type="entry name" value="WH_DNA-bd_sf"/>
</dbReference>
<dbReference type="GO" id="GO:0000976">
    <property type="term" value="F:transcription cis-regulatory region binding"/>
    <property type="evidence" value="ECO:0007669"/>
    <property type="project" value="TreeGrafter"/>
</dbReference>
<keyword evidence="5" id="KW-0238">DNA-binding</keyword>
<dbReference type="Gene3D" id="3.30.1490.190">
    <property type="match status" value="1"/>
</dbReference>
<evidence type="ECO:0000256" key="8">
    <source>
        <dbReference type="PIRSR" id="PIRSR602481-2"/>
    </source>
</evidence>